<evidence type="ECO:0000256" key="4">
    <source>
        <dbReference type="ARBA" id="ARBA00011738"/>
    </source>
</evidence>
<comment type="caution">
    <text evidence="13">The sequence shown here is derived from an EMBL/GenBank/DDBJ whole genome shotgun (WGS) entry which is preliminary data.</text>
</comment>
<dbReference type="Gene3D" id="3.30.420.150">
    <property type="entry name" value="Exopolyphosphatase. Domain 2"/>
    <property type="match status" value="1"/>
</dbReference>
<evidence type="ECO:0000256" key="2">
    <source>
        <dbReference type="ARBA" id="ARBA00004202"/>
    </source>
</evidence>
<evidence type="ECO:0000256" key="10">
    <source>
        <dbReference type="ARBA" id="ARBA00047607"/>
    </source>
</evidence>
<dbReference type="InterPro" id="IPR003695">
    <property type="entry name" value="Ppx_GppA_N"/>
</dbReference>
<dbReference type="InterPro" id="IPR043129">
    <property type="entry name" value="ATPase_NBD"/>
</dbReference>
<dbReference type="RefSeq" id="WP_311361998.1">
    <property type="nucleotide sequence ID" value="NZ_JAVRIE010000004.1"/>
</dbReference>
<dbReference type="NCBIfam" id="TIGR03706">
    <property type="entry name" value="exo_poly_only"/>
    <property type="match status" value="1"/>
</dbReference>
<dbReference type="Pfam" id="PF21447">
    <property type="entry name" value="Ppx-GppA_III"/>
    <property type="match status" value="1"/>
</dbReference>
<dbReference type="SUPFAM" id="SSF53067">
    <property type="entry name" value="Actin-like ATPase domain"/>
    <property type="match status" value="2"/>
</dbReference>
<evidence type="ECO:0000259" key="12">
    <source>
        <dbReference type="Pfam" id="PF21447"/>
    </source>
</evidence>
<dbReference type="EMBL" id="JAVRIE010000004">
    <property type="protein sequence ID" value="MDT0583231.1"/>
    <property type="molecule type" value="Genomic_DNA"/>
</dbReference>
<proteinExistence type="inferred from homology"/>
<dbReference type="AlphaFoldDB" id="A0AAW8R1Q5"/>
<dbReference type="EC" id="3.6.1.11" evidence="5"/>
<dbReference type="GO" id="GO:0005886">
    <property type="term" value="C:plasma membrane"/>
    <property type="evidence" value="ECO:0007669"/>
    <property type="project" value="UniProtKB-SubCell"/>
</dbReference>
<evidence type="ECO:0000256" key="5">
    <source>
        <dbReference type="ARBA" id="ARBA00012451"/>
    </source>
</evidence>
<keyword evidence="14" id="KW-1185">Reference proteome</keyword>
<dbReference type="InterPro" id="IPR022371">
    <property type="entry name" value="Exopolyphosphatase"/>
</dbReference>
<dbReference type="Pfam" id="PF02541">
    <property type="entry name" value="Ppx-GppA"/>
    <property type="match status" value="1"/>
</dbReference>
<evidence type="ECO:0000256" key="3">
    <source>
        <dbReference type="ARBA" id="ARBA00007125"/>
    </source>
</evidence>
<protein>
    <recommendedName>
        <fullName evidence="6">Exopolyphosphatase</fullName>
        <ecNumber evidence="5">3.6.1.11</ecNumber>
    </recommendedName>
</protein>
<comment type="catalytic activity">
    <reaction evidence="10">
        <text>[phosphate](n) + H2O = [phosphate](n-1) + phosphate + H(+)</text>
        <dbReference type="Rhea" id="RHEA:21528"/>
        <dbReference type="Rhea" id="RHEA-COMP:9859"/>
        <dbReference type="Rhea" id="RHEA-COMP:14279"/>
        <dbReference type="ChEBI" id="CHEBI:15377"/>
        <dbReference type="ChEBI" id="CHEBI:15378"/>
        <dbReference type="ChEBI" id="CHEBI:16838"/>
        <dbReference type="ChEBI" id="CHEBI:43474"/>
        <dbReference type="EC" id="3.6.1.11"/>
    </reaction>
</comment>
<dbReference type="SUPFAM" id="SSF109604">
    <property type="entry name" value="HD-domain/PDEase-like"/>
    <property type="match status" value="1"/>
</dbReference>
<keyword evidence="9" id="KW-0472">Membrane</keyword>
<organism evidence="13 14">
    <name type="scientific">Brumicola blandensis</name>
    <dbReference type="NCBI Taxonomy" id="3075611"/>
    <lineage>
        <taxon>Bacteria</taxon>
        <taxon>Pseudomonadati</taxon>
        <taxon>Pseudomonadota</taxon>
        <taxon>Gammaproteobacteria</taxon>
        <taxon>Alteromonadales</taxon>
        <taxon>Alteromonadaceae</taxon>
        <taxon>Brumicola</taxon>
    </lineage>
</organism>
<dbReference type="Proteomes" id="UP001249020">
    <property type="component" value="Unassembled WGS sequence"/>
</dbReference>
<sequence length="509" mass="56946">MQTLEHVFEDVESRDVNSYAALDIGSNSFHLVIARVVAGSLQTVQKIKHKVRLADGLNDKNMLSDEAMERGLNTLESMAESMQGLSPSHVRVVATHTLRRARNARAFLAKARIVFPFPIEVISGPEEARLIYAGIAHTTETQGHRLIIDIGGGSTEFAVGEDLQPSICKSVQMGCVSYQQRYFPEGKLSKRAFQRAITAARQEIELVVGNLKRFSWDTSIGASGTIRAICAVLSAVAESENDVPITKAGLNELMQHCVDAGHTDLINLPGLSEDRRPVFAAGLSILIAIFRSLNIPQLETSSAALREGVLYEIQDLQNNKSIRERTAQSLATRYDVDTHYAKKVWATCIQIFESTAENWGINTWDLRHLLAWSALLHEVGLQINSRGVQRHSSYIIEQTDLPGFNQEQQKLLSTLVRYHRKKIKQAELPNFVNYDEATVMKLLVILRLGILLNINRQETQLPEFSVSLSSDKIVLNFPDNWFDLSPLLLADLEQENAYLESTPYSIKIR</sequence>
<comment type="cofactor">
    <cofactor evidence="1">
        <name>Mg(2+)</name>
        <dbReference type="ChEBI" id="CHEBI:18420"/>
    </cofactor>
</comment>
<accession>A0AAW8R1Q5</accession>
<dbReference type="PIRSF" id="PIRSF001267">
    <property type="entry name" value="Pyrophosphatase_GppA_Ppx"/>
    <property type="match status" value="1"/>
</dbReference>
<dbReference type="PANTHER" id="PTHR30005:SF14">
    <property type="entry name" value="EXOPOLYPHOSPHATASE"/>
    <property type="match status" value="1"/>
</dbReference>
<keyword evidence="8 13" id="KW-0378">Hydrolase</keyword>
<evidence type="ECO:0000256" key="1">
    <source>
        <dbReference type="ARBA" id="ARBA00001946"/>
    </source>
</evidence>
<name>A0AAW8R1Q5_9ALTE</name>
<feature type="domain" description="Ppx/GppA phosphatase C-terminal" evidence="12">
    <location>
        <begin position="322"/>
        <end position="495"/>
    </location>
</feature>
<dbReference type="InterPro" id="IPR050273">
    <property type="entry name" value="GppA/Ppx_hydrolase"/>
</dbReference>
<comment type="similarity">
    <text evidence="3">Belongs to the GppA/Ppx family.</text>
</comment>
<dbReference type="Gene3D" id="3.30.420.40">
    <property type="match status" value="1"/>
</dbReference>
<comment type="subunit">
    <text evidence="4">Homodimer.</text>
</comment>
<evidence type="ECO:0000313" key="14">
    <source>
        <dbReference type="Proteomes" id="UP001249020"/>
    </source>
</evidence>
<evidence type="ECO:0000259" key="11">
    <source>
        <dbReference type="Pfam" id="PF02541"/>
    </source>
</evidence>
<dbReference type="InterPro" id="IPR048950">
    <property type="entry name" value="Ppx_GppA_C"/>
</dbReference>
<gene>
    <name evidence="13" type="primary">ppx</name>
    <name evidence="13" type="ORF">RM544_11830</name>
</gene>
<evidence type="ECO:0000256" key="9">
    <source>
        <dbReference type="ARBA" id="ARBA00023136"/>
    </source>
</evidence>
<evidence type="ECO:0000256" key="6">
    <source>
        <dbReference type="ARBA" id="ARBA00020416"/>
    </source>
</evidence>
<dbReference type="PANTHER" id="PTHR30005">
    <property type="entry name" value="EXOPOLYPHOSPHATASE"/>
    <property type="match status" value="1"/>
</dbReference>
<evidence type="ECO:0000313" key="13">
    <source>
        <dbReference type="EMBL" id="MDT0583231.1"/>
    </source>
</evidence>
<evidence type="ECO:0000256" key="8">
    <source>
        <dbReference type="ARBA" id="ARBA00022801"/>
    </source>
</evidence>
<dbReference type="FunFam" id="3.30.420.40:FF:000023">
    <property type="entry name" value="Guanosine-5'-triphosphate,3'-diphosphate pyrophosphatase"/>
    <property type="match status" value="1"/>
</dbReference>
<dbReference type="GO" id="GO:0004309">
    <property type="term" value="F:exopolyphosphatase activity"/>
    <property type="evidence" value="ECO:0007669"/>
    <property type="project" value="UniProtKB-EC"/>
</dbReference>
<dbReference type="Gene3D" id="1.10.3210.10">
    <property type="entry name" value="Hypothetical protein af1432"/>
    <property type="match status" value="1"/>
</dbReference>
<reference evidence="13 14" key="1">
    <citation type="submission" date="2023-09" db="EMBL/GenBank/DDBJ databases">
        <authorList>
            <person name="Rey-Velasco X."/>
        </authorList>
    </citation>
    <scope>NUCLEOTIDE SEQUENCE [LARGE SCALE GENOMIC DNA]</scope>
    <source>
        <strain evidence="13 14">W409</strain>
    </source>
</reference>
<feature type="domain" description="Ppx/GppA phosphatase N-terminal" evidence="11">
    <location>
        <begin position="32"/>
        <end position="313"/>
    </location>
</feature>
<keyword evidence="7" id="KW-1003">Cell membrane</keyword>
<dbReference type="InterPro" id="IPR030673">
    <property type="entry name" value="PyroPPase_GppA_Ppx"/>
</dbReference>
<comment type="subcellular location">
    <subcellularLocation>
        <location evidence="2">Cell membrane</location>
        <topology evidence="2">Peripheral membrane protein</topology>
    </subcellularLocation>
</comment>
<evidence type="ECO:0000256" key="7">
    <source>
        <dbReference type="ARBA" id="ARBA00022475"/>
    </source>
</evidence>
<dbReference type="FunFam" id="3.30.420.150:FF:000001">
    <property type="entry name" value="Guanosine-5'-triphosphate,3'-diphosphate pyrophosphatase"/>
    <property type="match status" value="1"/>
</dbReference>
<dbReference type="GO" id="GO:0006798">
    <property type="term" value="P:polyphosphate catabolic process"/>
    <property type="evidence" value="ECO:0007669"/>
    <property type="project" value="TreeGrafter"/>
</dbReference>